<reference evidence="6" key="2">
    <citation type="submission" date="2025-09" db="UniProtKB">
        <authorList>
            <consortium name="Ensembl"/>
        </authorList>
    </citation>
    <scope>IDENTIFICATION</scope>
</reference>
<organism evidence="6 7">
    <name type="scientific">Anser brachyrhynchus</name>
    <name type="common">Pink-footed goose</name>
    <dbReference type="NCBI Taxonomy" id="132585"/>
    <lineage>
        <taxon>Eukaryota</taxon>
        <taxon>Metazoa</taxon>
        <taxon>Chordata</taxon>
        <taxon>Craniata</taxon>
        <taxon>Vertebrata</taxon>
        <taxon>Euteleostomi</taxon>
        <taxon>Archelosauria</taxon>
        <taxon>Archosauria</taxon>
        <taxon>Dinosauria</taxon>
        <taxon>Saurischia</taxon>
        <taxon>Theropoda</taxon>
        <taxon>Coelurosauria</taxon>
        <taxon>Aves</taxon>
        <taxon>Neognathae</taxon>
        <taxon>Galloanserae</taxon>
        <taxon>Anseriformes</taxon>
        <taxon>Anatidae</taxon>
        <taxon>Anserinae</taxon>
        <taxon>Anser</taxon>
    </lineage>
</organism>
<evidence type="ECO:0000256" key="3">
    <source>
        <dbReference type="ARBA" id="ARBA00022729"/>
    </source>
</evidence>
<evidence type="ECO:0000256" key="1">
    <source>
        <dbReference type="ARBA" id="ARBA00004613"/>
    </source>
</evidence>
<evidence type="ECO:0000256" key="4">
    <source>
        <dbReference type="ARBA" id="ARBA00023180"/>
    </source>
</evidence>
<evidence type="ECO:0000313" key="7">
    <source>
        <dbReference type="Proteomes" id="UP000694426"/>
    </source>
</evidence>
<protein>
    <recommendedName>
        <fullName evidence="8">Apolipoprotein M</fullName>
    </recommendedName>
</protein>
<dbReference type="Proteomes" id="UP000694426">
    <property type="component" value="Unplaced"/>
</dbReference>
<evidence type="ECO:0008006" key="8">
    <source>
        <dbReference type="Google" id="ProtNLM"/>
    </source>
</evidence>
<keyword evidence="3" id="KW-0732">Signal</keyword>
<proteinExistence type="predicted"/>
<dbReference type="AlphaFoldDB" id="A0A8B9B8H9"/>
<evidence type="ECO:0000256" key="2">
    <source>
        <dbReference type="ARBA" id="ARBA00022525"/>
    </source>
</evidence>
<name>A0A8B9B8H9_9AVES</name>
<evidence type="ECO:0000313" key="6">
    <source>
        <dbReference type="Ensembl" id="ENSABRP00000000466.1"/>
    </source>
</evidence>
<evidence type="ECO:0000256" key="5">
    <source>
        <dbReference type="SAM" id="MobiDB-lite"/>
    </source>
</evidence>
<dbReference type="InterPro" id="IPR012674">
    <property type="entry name" value="Calycin"/>
</dbReference>
<reference evidence="6" key="1">
    <citation type="submission" date="2025-08" db="UniProtKB">
        <authorList>
            <consortium name="Ensembl"/>
        </authorList>
    </citation>
    <scope>IDENTIFICATION</scope>
</reference>
<dbReference type="SUPFAM" id="SSF50814">
    <property type="entry name" value="Lipocalins"/>
    <property type="match status" value="1"/>
</dbReference>
<feature type="region of interest" description="Disordered" evidence="5">
    <location>
        <begin position="290"/>
        <end position="337"/>
    </location>
</feature>
<dbReference type="Gene3D" id="2.40.128.20">
    <property type="match status" value="1"/>
</dbReference>
<comment type="subcellular location">
    <subcellularLocation>
        <location evidence="1">Secreted</location>
    </subcellularLocation>
</comment>
<dbReference type="PANTHER" id="PTHR11967:SF2">
    <property type="entry name" value="ALPHA-1-ACID GLYCOPROTEIN 1"/>
    <property type="match status" value="1"/>
</dbReference>
<dbReference type="PANTHER" id="PTHR11967">
    <property type="entry name" value="ALPHA-1-ACID GLYCOPROTEIN"/>
    <property type="match status" value="1"/>
</dbReference>
<accession>A0A8B9B8H9</accession>
<keyword evidence="4" id="KW-0325">Glycoprotein</keyword>
<sequence>MHSFASLIPLTRYCFMPEQTAPWLNKHLGAAAGPYITVPARGHVPPAQQPGRSPPQPRMVPAMLPCLLPVLAVGLVRAHAAEPHACAPLTPAIMDNATVAGLLGHWVYIMGASTYPPHVAEMKELKYATFAFLPGSHDDEFNVTETLRLNETCVVRNASKILIFRHNSTLVHVEGQEASMAELIKTDKELLVLKHSKESFLGLSLSGERAAPHGCRLQGERPQIRSFQPFFFNATFPTARTPNVSKEHLEEFRAHLRCLGFTPEETFVTSPKVGTRGGDGAPRDCVPGWVQAPVPSPQGRLSPGRHGEGRSRLGHHRGVTGVSPHPPPACGPQPLRGDVPRRLAQPREVPASSFLPTEGPHPRPFSVLTSSRNKACVTPACRLPSLRPCLQTAPTHGMGHGWAPPPGAQLGPRLLPSVRQNPGDLGGGMT</sequence>
<dbReference type="GeneTree" id="ENSGT00390000012130"/>
<dbReference type="GO" id="GO:0005615">
    <property type="term" value="C:extracellular space"/>
    <property type="evidence" value="ECO:0007669"/>
    <property type="project" value="TreeGrafter"/>
</dbReference>
<dbReference type="Ensembl" id="ENSABRT00000000721.1">
    <property type="protein sequence ID" value="ENSABRP00000000466.1"/>
    <property type="gene ID" value="ENSABRG00000000541.1"/>
</dbReference>
<keyword evidence="7" id="KW-1185">Reference proteome</keyword>
<keyword evidence="2" id="KW-0964">Secreted</keyword>